<reference evidence="2 3" key="1">
    <citation type="journal article" date="1997" name="J. Bacteriol.">
        <title>Complete genome sequence of Methanobacterium thermoautotrophicum deltaH: functional analysis and comparative genomics.</title>
        <authorList>
            <person name="Smith D.R."/>
            <person name="Doucette-Stamm L.A."/>
            <person name="Deloughery C."/>
            <person name="Lee H.-M."/>
            <person name="Dubois J."/>
            <person name="Aldredge T."/>
            <person name="Bashirzadeh R."/>
            <person name="Blakely D."/>
            <person name="Cook R."/>
            <person name="Gilbert K."/>
            <person name="Harrison D."/>
            <person name="Hoang L."/>
            <person name="Keagle P."/>
            <person name="Lumm W."/>
            <person name="Pothier B."/>
            <person name="Qiu D."/>
            <person name="Spadafora R."/>
            <person name="Vicare R."/>
            <person name="Wang Y."/>
            <person name="Wierzbowski J."/>
            <person name="Gibson R."/>
            <person name="Jiwani N."/>
            <person name="Caruso A."/>
            <person name="Bush D."/>
            <person name="Safer H."/>
            <person name="Patwell D."/>
            <person name="Prabhakar S."/>
            <person name="McDougall S."/>
            <person name="Shimer G."/>
            <person name="Goyal A."/>
            <person name="Pietrovski S."/>
            <person name="Church G.M."/>
            <person name="Daniels C.J."/>
            <person name="Mao J.-i."/>
            <person name="Rice P."/>
            <person name="Nolling J."/>
            <person name="Reeve J.N."/>
        </authorList>
    </citation>
    <scope>NUCLEOTIDE SEQUENCE [LARGE SCALE GENOMIC DNA]</scope>
    <source>
        <strain evidence="3">ATCC 29096 / DSM 1053 / JCM 10044 / NBRC 100330 / Delta H</strain>
    </source>
</reference>
<evidence type="ECO:0000256" key="1">
    <source>
        <dbReference type="SAM" id="Phobius"/>
    </source>
</evidence>
<evidence type="ECO:0000313" key="3">
    <source>
        <dbReference type="Proteomes" id="UP000005223"/>
    </source>
</evidence>
<dbReference type="PIR" id="D69164">
    <property type="entry name" value="D69164"/>
</dbReference>
<name>O26590_METTH</name>
<keyword evidence="1" id="KW-0472">Membrane</keyword>
<protein>
    <submittedName>
        <fullName evidence="2">Uncharacterized protein</fullName>
    </submittedName>
</protein>
<gene>
    <name evidence="2" type="ordered locus">MTH_490</name>
</gene>
<keyword evidence="3" id="KW-1185">Reference proteome</keyword>
<accession>O26590</accession>
<dbReference type="EnsemblBacteria" id="AAB84996">
    <property type="protein sequence ID" value="AAB84996"/>
    <property type="gene ID" value="MTH_490"/>
</dbReference>
<keyword evidence="1" id="KW-0812">Transmembrane</keyword>
<dbReference type="AlphaFoldDB" id="O26590"/>
<dbReference type="STRING" id="187420.MTH_490"/>
<organism evidence="2 3">
    <name type="scientific">Methanothermobacter thermautotrophicus (strain ATCC 29096 / DSM 1053 / JCM 10044 / NBRC 100330 / Delta H)</name>
    <name type="common">Methanobacterium thermoautotrophicum</name>
    <dbReference type="NCBI Taxonomy" id="187420"/>
    <lineage>
        <taxon>Archaea</taxon>
        <taxon>Methanobacteriati</taxon>
        <taxon>Methanobacteriota</taxon>
        <taxon>Methanomada group</taxon>
        <taxon>Methanobacteria</taxon>
        <taxon>Methanobacteriales</taxon>
        <taxon>Methanobacteriaceae</taxon>
        <taxon>Methanothermobacter</taxon>
    </lineage>
</organism>
<dbReference type="Proteomes" id="UP000005223">
    <property type="component" value="Chromosome"/>
</dbReference>
<keyword evidence="1" id="KW-1133">Transmembrane helix</keyword>
<feature type="transmembrane region" description="Helical" evidence="1">
    <location>
        <begin position="119"/>
        <end position="139"/>
    </location>
</feature>
<dbReference type="InParanoid" id="O26590"/>
<proteinExistence type="predicted"/>
<dbReference type="PaxDb" id="187420-MTH_490"/>
<dbReference type="EMBL" id="AE000666">
    <property type="protein sequence ID" value="AAB84996.1"/>
    <property type="molecule type" value="Genomic_DNA"/>
</dbReference>
<sequence length="147" mass="16717">MWPGVMSWLRRMACWSVAHVSRWMAWWGTGIDKYPPEHNTYGVYMDQLVLINRVIGLFMGLFIIGFCVRILRQIGARELAVSMLFLHRRTARLICVSVFLASIFTVLVGFTFVTGQDEAVVECFLNLNAFFLLVSVFLLSSVMGGDV</sequence>
<feature type="transmembrane region" description="Helical" evidence="1">
    <location>
        <begin position="91"/>
        <end position="113"/>
    </location>
</feature>
<dbReference type="HOGENOM" id="CLU_147799_0_0_2"/>
<dbReference type="KEGG" id="mth:MTH_490"/>
<feature type="transmembrane region" description="Helical" evidence="1">
    <location>
        <begin position="49"/>
        <end position="71"/>
    </location>
</feature>
<evidence type="ECO:0000313" key="2">
    <source>
        <dbReference type="EMBL" id="AAB84996.1"/>
    </source>
</evidence>